<feature type="compositionally biased region" description="Basic and acidic residues" evidence="6">
    <location>
        <begin position="522"/>
        <end position="531"/>
    </location>
</feature>
<dbReference type="GO" id="GO:0016020">
    <property type="term" value="C:membrane"/>
    <property type="evidence" value="ECO:0007669"/>
    <property type="project" value="UniProtKB-SubCell"/>
</dbReference>
<dbReference type="Pfam" id="PF08016">
    <property type="entry name" value="PKD_channel"/>
    <property type="match status" value="1"/>
</dbReference>
<dbReference type="EMBL" id="CAIIXF020000003">
    <property type="protein sequence ID" value="CAH1779487.1"/>
    <property type="molecule type" value="Genomic_DNA"/>
</dbReference>
<feature type="transmembrane region" description="Helical" evidence="7">
    <location>
        <begin position="419"/>
        <end position="441"/>
    </location>
</feature>
<evidence type="ECO:0000256" key="4">
    <source>
        <dbReference type="ARBA" id="ARBA00022989"/>
    </source>
</evidence>
<feature type="region of interest" description="Disordered" evidence="6">
    <location>
        <begin position="512"/>
        <end position="531"/>
    </location>
</feature>
<dbReference type="Proteomes" id="UP000749559">
    <property type="component" value="Unassembled WGS sequence"/>
</dbReference>
<feature type="domain" description="Polycystin" evidence="9">
    <location>
        <begin position="151"/>
        <end position="255"/>
    </location>
</feature>
<dbReference type="InterPro" id="IPR051223">
    <property type="entry name" value="Polycystin"/>
</dbReference>
<dbReference type="OrthoDB" id="444119at2759"/>
<dbReference type="AlphaFoldDB" id="A0A8S4NFD1"/>
<evidence type="ECO:0000313" key="11">
    <source>
        <dbReference type="Proteomes" id="UP000749559"/>
    </source>
</evidence>
<gene>
    <name evidence="10" type="ORF">OFUS_LOCUS6292</name>
</gene>
<dbReference type="InterPro" id="IPR013122">
    <property type="entry name" value="PKD1_2_channel"/>
</dbReference>
<keyword evidence="11" id="KW-1185">Reference proteome</keyword>
<comment type="subcellular location">
    <subcellularLocation>
        <location evidence="1">Membrane</location>
        <topology evidence="1">Multi-pass membrane protein</topology>
    </subcellularLocation>
</comment>
<feature type="non-terminal residue" evidence="10">
    <location>
        <position position="531"/>
    </location>
</feature>
<feature type="domain" description="Polycystin" evidence="9">
    <location>
        <begin position="2"/>
        <end position="104"/>
    </location>
</feature>
<comment type="caution">
    <text evidence="10">The sequence shown here is derived from an EMBL/GenBank/DDBJ whole genome shotgun (WGS) entry which is preliminary data.</text>
</comment>
<feature type="domain" description="Polycystin cation channel PKD1/PKD2" evidence="8">
    <location>
        <begin position="257"/>
        <end position="481"/>
    </location>
</feature>
<dbReference type="Pfam" id="PF20519">
    <property type="entry name" value="Polycystin_dom"/>
    <property type="match status" value="2"/>
</dbReference>
<dbReference type="PANTHER" id="PTHR10877:SF150">
    <property type="entry name" value="REJ DOMAIN-CONTAINING PROTEIN"/>
    <property type="match status" value="1"/>
</dbReference>
<dbReference type="GO" id="GO:0005262">
    <property type="term" value="F:calcium channel activity"/>
    <property type="evidence" value="ECO:0007669"/>
    <property type="project" value="TreeGrafter"/>
</dbReference>
<dbReference type="InterPro" id="IPR046791">
    <property type="entry name" value="Polycystin_dom"/>
</dbReference>
<evidence type="ECO:0000256" key="2">
    <source>
        <dbReference type="ARBA" id="ARBA00007200"/>
    </source>
</evidence>
<feature type="transmembrane region" description="Helical" evidence="7">
    <location>
        <begin position="453"/>
        <end position="475"/>
    </location>
</feature>
<organism evidence="10 11">
    <name type="scientific">Owenia fusiformis</name>
    <name type="common">Polychaete worm</name>
    <dbReference type="NCBI Taxonomy" id="6347"/>
    <lineage>
        <taxon>Eukaryota</taxon>
        <taxon>Metazoa</taxon>
        <taxon>Spiralia</taxon>
        <taxon>Lophotrochozoa</taxon>
        <taxon>Annelida</taxon>
        <taxon>Polychaeta</taxon>
        <taxon>Sedentaria</taxon>
        <taxon>Canalipalpata</taxon>
        <taxon>Sabellida</taxon>
        <taxon>Oweniida</taxon>
        <taxon>Oweniidae</taxon>
        <taxon>Owenia</taxon>
    </lineage>
</organism>
<protein>
    <submittedName>
        <fullName evidence="10">Uncharacterized protein</fullName>
    </submittedName>
</protein>
<proteinExistence type="inferred from homology"/>
<evidence type="ECO:0000256" key="1">
    <source>
        <dbReference type="ARBA" id="ARBA00004141"/>
    </source>
</evidence>
<feature type="transmembrane region" description="Helical" evidence="7">
    <location>
        <begin position="254"/>
        <end position="280"/>
    </location>
</feature>
<evidence type="ECO:0000256" key="3">
    <source>
        <dbReference type="ARBA" id="ARBA00022692"/>
    </source>
</evidence>
<accession>A0A8S4NFD1</accession>
<dbReference type="PANTHER" id="PTHR10877">
    <property type="entry name" value="POLYCYSTIN FAMILY MEMBER"/>
    <property type="match status" value="1"/>
</dbReference>
<evidence type="ECO:0000256" key="7">
    <source>
        <dbReference type="SAM" id="Phobius"/>
    </source>
</evidence>
<keyword evidence="4 7" id="KW-1133">Transmembrane helix</keyword>
<evidence type="ECO:0000259" key="8">
    <source>
        <dbReference type="Pfam" id="PF08016"/>
    </source>
</evidence>
<feature type="transmembrane region" description="Helical" evidence="7">
    <location>
        <begin position="394"/>
        <end position="413"/>
    </location>
</feature>
<comment type="similarity">
    <text evidence="2">Belongs to the polycystin family.</text>
</comment>
<keyword evidence="3 7" id="KW-0812">Transmembrane</keyword>
<evidence type="ECO:0000259" key="9">
    <source>
        <dbReference type="Pfam" id="PF20519"/>
    </source>
</evidence>
<dbReference type="GO" id="GO:0050982">
    <property type="term" value="P:detection of mechanical stimulus"/>
    <property type="evidence" value="ECO:0007669"/>
    <property type="project" value="TreeGrafter"/>
</dbReference>
<evidence type="ECO:0000256" key="6">
    <source>
        <dbReference type="SAM" id="MobiDB-lite"/>
    </source>
</evidence>
<dbReference type="FunFam" id="1.10.287.70:FF:000086">
    <property type="entry name" value="Polycystic kidney disease 2"/>
    <property type="match status" value="1"/>
</dbReference>
<sequence>ITRPDQFWAWTRQTLLPGLFPEPHYNDRSLNWREQLTIADRETVRVGMARLRQLRVKDDSCKIMKEFTKVINHCRDSYGWTDDDTKPYFPMWKKTFVSTKEEVKRRSRREVHCAGIPGMEHKPRKKLPQWNQLQNYTGPPLNETYLEWLSEQEDPGPWIYQSALKLRSAPYMGTLTMYKGGGYVSNLGLTLERSKQVIDKLESDEWVDPNTRALFVEFTVYNANINLFGSLILLVEFMNTGAAIARTEVKVFRLYSYVGGWGIIVVIFEVLFVLFTLYFFQHNIRLLKKQGRKYLSEFWNLLEFGQIVMSIVAVAMYAMKTLMGSLAMSALKKSGARDYVNFVTIAMWDETYGFVVGVIVFCATLKFIKMLKFNKNMGLLGDTVVYAVKDLKMFSIMFFIYFMAFCLPAYILFGMHMQSYGTFIGVFESLFAMALGSFDFYEMEAAQPFIGPIFFFLYVAIINIGLMGMFLTIIAEAFTAVKENAELQSNEYEIVDFMVGKLKALFGIQPKNKEGEEDDDIPEGREGIDDC</sequence>
<evidence type="ECO:0000313" key="10">
    <source>
        <dbReference type="EMBL" id="CAH1779487.1"/>
    </source>
</evidence>
<reference evidence="10" key="1">
    <citation type="submission" date="2022-03" db="EMBL/GenBank/DDBJ databases">
        <authorList>
            <person name="Martin C."/>
        </authorList>
    </citation>
    <scope>NUCLEOTIDE SEQUENCE</scope>
</reference>
<evidence type="ECO:0000256" key="5">
    <source>
        <dbReference type="ARBA" id="ARBA00023136"/>
    </source>
</evidence>
<feature type="transmembrane region" description="Helical" evidence="7">
    <location>
        <begin position="351"/>
        <end position="368"/>
    </location>
</feature>
<keyword evidence="5 7" id="KW-0472">Membrane</keyword>
<name>A0A8S4NFD1_OWEFU</name>